<dbReference type="PROSITE" id="PS51257">
    <property type="entry name" value="PROKAR_LIPOPROTEIN"/>
    <property type="match status" value="1"/>
</dbReference>
<keyword evidence="4" id="KW-0676">Redox-active center</keyword>
<keyword evidence="3" id="KW-1015">Disulfide bond</keyword>
<keyword evidence="5" id="KW-0732">Signal</keyword>
<dbReference type="InterPro" id="IPR036249">
    <property type="entry name" value="Thioredoxin-like_sf"/>
</dbReference>
<evidence type="ECO:0000313" key="7">
    <source>
        <dbReference type="EMBL" id="ACY18735.1"/>
    </source>
</evidence>
<proteinExistence type="predicted"/>
<accession>D0LMP8</accession>
<dbReference type="Pfam" id="PF00578">
    <property type="entry name" value="AhpC-TSA"/>
    <property type="match status" value="1"/>
</dbReference>
<evidence type="ECO:0000256" key="4">
    <source>
        <dbReference type="ARBA" id="ARBA00023284"/>
    </source>
</evidence>
<dbReference type="STRING" id="502025.Hoch_6264"/>
<reference evidence="7 8" key="1">
    <citation type="journal article" date="2010" name="Stand. Genomic Sci.">
        <title>Complete genome sequence of Haliangium ochraceum type strain (SMP-2).</title>
        <authorList>
            <consortium name="US DOE Joint Genome Institute (JGI-PGF)"/>
            <person name="Ivanova N."/>
            <person name="Daum C."/>
            <person name="Lang E."/>
            <person name="Abt B."/>
            <person name="Kopitz M."/>
            <person name="Saunders E."/>
            <person name="Lapidus A."/>
            <person name="Lucas S."/>
            <person name="Glavina Del Rio T."/>
            <person name="Nolan M."/>
            <person name="Tice H."/>
            <person name="Copeland A."/>
            <person name="Cheng J.F."/>
            <person name="Chen F."/>
            <person name="Bruce D."/>
            <person name="Goodwin L."/>
            <person name="Pitluck S."/>
            <person name="Mavromatis K."/>
            <person name="Pati A."/>
            <person name="Mikhailova N."/>
            <person name="Chen A."/>
            <person name="Palaniappan K."/>
            <person name="Land M."/>
            <person name="Hauser L."/>
            <person name="Chang Y.J."/>
            <person name="Jeffries C.D."/>
            <person name="Detter J.C."/>
            <person name="Brettin T."/>
            <person name="Rohde M."/>
            <person name="Goker M."/>
            <person name="Bristow J."/>
            <person name="Markowitz V."/>
            <person name="Eisen J.A."/>
            <person name="Hugenholtz P."/>
            <person name="Kyrpides N.C."/>
            <person name="Klenk H.P."/>
        </authorList>
    </citation>
    <scope>NUCLEOTIDE SEQUENCE [LARGE SCALE GENOMIC DNA]</scope>
    <source>
        <strain evidence="8">DSM 14365 / CIP 107738 / JCM 11303 / AJ 13395 / SMP-2</strain>
    </source>
</reference>
<evidence type="ECO:0000259" key="6">
    <source>
        <dbReference type="PROSITE" id="PS51352"/>
    </source>
</evidence>
<comment type="subcellular location">
    <subcellularLocation>
        <location evidence="1">Cell envelope</location>
    </subcellularLocation>
</comment>
<dbReference type="InterPro" id="IPR017937">
    <property type="entry name" value="Thioredoxin_CS"/>
</dbReference>
<dbReference type="AlphaFoldDB" id="D0LMP8"/>
<dbReference type="eggNOG" id="COG1225">
    <property type="taxonomic scope" value="Bacteria"/>
</dbReference>
<name>D0LMP8_HALO1</name>
<dbReference type="InterPro" id="IPR000866">
    <property type="entry name" value="AhpC/TSA"/>
</dbReference>
<dbReference type="CDD" id="cd02966">
    <property type="entry name" value="TlpA_like_family"/>
    <property type="match status" value="1"/>
</dbReference>
<keyword evidence="8" id="KW-1185">Reference proteome</keyword>
<evidence type="ECO:0000256" key="1">
    <source>
        <dbReference type="ARBA" id="ARBA00004196"/>
    </source>
</evidence>
<dbReference type="GO" id="GO:0030313">
    <property type="term" value="C:cell envelope"/>
    <property type="evidence" value="ECO:0007669"/>
    <property type="project" value="UniProtKB-SubCell"/>
</dbReference>
<dbReference type="SUPFAM" id="SSF52833">
    <property type="entry name" value="Thioredoxin-like"/>
    <property type="match status" value="1"/>
</dbReference>
<dbReference type="EMBL" id="CP001804">
    <property type="protein sequence ID" value="ACY18735.1"/>
    <property type="molecule type" value="Genomic_DNA"/>
</dbReference>
<protein>
    <submittedName>
        <fullName evidence="7">Alkyl hydroperoxide reductase/ Thiol specific antioxidant/ Mal allergen</fullName>
    </submittedName>
</protein>
<feature type="signal peptide" evidence="5">
    <location>
        <begin position="1"/>
        <end position="25"/>
    </location>
</feature>
<feature type="chain" id="PRO_5003010726" evidence="5">
    <location>
        <begin position="26"/>
        <end position="173"/>
    </location>
</feature>
<organism evidence="7 8">
    <name type="scientific">Haliangium ochraceum (strain DSM 14365 / JCM 11303 / SMP-2)</name>
    <dbReference type="NCBI Taxonomy" id="502025"/>
    <lineage>
        <taxon>Bacteria</taxon>
        <taxon>Pseudomonadati</taxon>
        <taxon>Myxococcota</taxon>
        <taxon>Polyangia</taxon>
        <taxon>Haliangiales</taxon>
        <taxon>Kofleriaceae</taxon>
        <taxon>Haliangium</taxon>
    </lineage>
</organism>
<evidence type="ECO:0000313" key="8">
    <source>
        <dbReference type="Proteomes" id="UP000001880"/>
    </source>
</evidence>
<sequence>MRRGLRALLMIALLASLGACGGAQSGASSSGPPDFALRDLDGRTVRLSDYSGKVVLLNFWATWCVPCSAELPHLQRLYEAYAPDLVILAISMDGPETVAKVGPQARRYGLSFPVLLDEETRVAGMYNPKRAAPFTVVIAADGRIASKRQGYSAGDEIALEAELKSLLTARAAK</sequence>
<evidence type="ECO:0000256" key="5">
    <source>
        <dbReference type="SAM" id="SignalP"/>
    </source>
</evidence>
<dbReference type="GO" id="GO:0017004">
    <property type="term" value="P:cytochrome complex assembly"/>
    <property type="evidence" value="ECO:0007669"/>
    <property type="project" value="UniProtKB-KW"/>
</dbReference>
<keyword evidence="2" id="KW-0201">Cytochrome c-type biogenesis</keyword>
<dbReference type="PROSITE" id="PS51352">
    <property type="entry name" value="THIOREDOXIN_2"/>
    <property type="match status" value="1"/>
</dbReference>
<dbReference type="Gene3D" id="3.40.30.10">
    <property type="entry name" value="Glutaredoxin"/>
    <property type="match status" value="1"/>
</dbReference>
<dbReference type="GO" id="GO:0016491">
    <property type="term" value="F:oxidoreductase activity"/>
    <property type="evidence" value="ECO:0007669"/>
    <property type="project" value="InterPro"/>
</dbReference>
<dbReference type="HOGENOM" id="CLU_042529_11_2_7"/>
<dbReference type="PROSITE" id="PS00194">
    <property type="entry name" value="THIOREDOXIN_1"/>
    <property type="match status" value="1"/>
</dbReference>
<dbReference type="InterPro" id="IPR050553">
    <property type="entry name" value="Thioredoxin_ResA/DsbE_sf"/>
</dbReference>
<evidence type="ECO:0000256" key="2">
    <source>
        <dbReference type="ARBA" id="ARBA00022748"/>
    </source>
</evidence>
<feature type="domain" description="Thioredoxin" evidence="6">
    <location>
        <begin position="26"/>
        <end position="168"/>
    </location>
</feature>
<dbReference type="KEGG" id="hoh:Hoch_6264"/>
<dbReference type="Proteomes" id="UP000001880">
    <property type="component" value="Chromosome"/>
</dbReference>
<dbReference type="PANTHER" id="PTHR42852:SF6">
    <property type="entry name" value="THIOL:DISULFIDE INTERCHANGE PROTEIN DSBE"/>
    <property type="match status" value="1"/>
</dbReference>
<gene>
    <name evidence="7" type="ordered locus">Hoch_6264</name>
</gene>
<dbReference type="GO" id="GO:0016209">
    <property type="term" value="F:antioxidant activity"/>
    <property type="evidence" value="ECO:0007669"/>
    <property type="project" value="InterPro"/>
</dbReference>
<dbReference type="InterPro" id="IPR013766">
    <property type="entry name" value="Thioredoxin_domain"/>
</dbReference>
<evidence type="ECO:0000256" key="3">
    <source>
        <dbReference type="ARBA" id="ARBA00023157"/>
    </source>
</evidence>
<dbReference type="PANTHER" id="PTHR42852">
    <property type="entry name" value="THIOL:DISULFIDE INTERCHANGE PROTEIN DSBE"/>
    <property type="match status" value="1"/>
</dbReference>